<dbReference type="GO" id="GO:0045227">
    <property type="term" value="P:capsule polysaccharide biosynthetic process"/>
    <property type="evidence" value="ECO:0007669"/>
    <property type="project" value="InterPro"/>
</dbReference>
<proteinExistence type="predicted"/>
<gene>
    <name evidence="2" type="primary">pgsC</name>
    <name evidence="2" type="ORF">ENW73_00660</name>
</gene>
<dbReference type="InterPro" id="IPR008338">
    <property type="entry name" value="Capsule_biosynth_CapC"/>
</dbReference>
<comment type="caution">
    <text evidence="2">The sequence shown here is derived from an EMBL/GenBank/DDBJ whole genome shotgun (WGS) entry which is preliminary data.</text>
</comment>
<dbReference type="NCBIfam" id="TIGR04011">
    <property type="entry name" value="poly_gGlu_PgsC"/>
    <property type="match status" value="1"/>
</dbReference>
<feature type="transmembrane region" description="Helical" evidence="1">
    <location>
        <begin position="12"/>
        <end position="37"/>
    </location>
</feature>
<dbReference type="Pfam" id="PF14102">
    <property type="entry name" value="Caps_synth_CapC"/>
    <property type="match status" value="1"/>
</dbReference>
<dbReference type="AlphaFoldDB" id="A0A7C6A8I5"/>
<feature type="transmembrane region" description="Helical" evidence="1">
    <location>
        <begin position="43"/>
        <end position="64"/>
    </location>
</feature>
<name>A0A7C6A8I5_UNCW3</name>
<evidence type="ECO:0000256" key="1">
    <source>
        <dbReference type="SAM" id="Phobius"/>
    </source>
</evidence>
<dbReference type="PRINTS" id="PR01759">
    <property type="entry name" value="CAPSULEPROTC"/>
</dbReference>
<sequence>MIIEGIGIGMLMSFFLTETIGLAAGGIVVPGYIALLLHHPLKVIMTILVALATYLLTKFLSNFILLYGRRLLVLAVLIGYLLGYVTRLFPPLVISQVKFDIATIGYVIPGLVAYWMNRQGVIETITTMVIAAALTRFLVIVISGGVLLP</sequence>
<reference evidence="2" key="1">
    <citation type="journal article" date="2020" name="mSystems">
        <title>Genome- and Community-Level Interaction Insights into Carbon Utilization and Element Cycling Functions of Hydrothermarchaeota in Hydrothermal Sediment.</title>
        <authorList>
            <person name="Zhou Z."/>
            <person name="Liu Y."/>
            <person name="Xu W."/>
            <person name="Pan J."/>
            <person name="Luo Z.H."/>
            <person name="Li M."/>
        </authorList>
    </citation>
    <scope>NUCLEOTIDE SEQUENCE [LARGE SCALE GENOMIC DNA]</scope>
    <source>
        <strain evidence="2">SpSt-876</strain>
    </source>
</reference>
<keyword evidence="1" id="KW-1133">Transmembrane helix</keyword>
<keyword evidence="1" id="KW-0472">Membrane</keyword>
<protein>
    <submittedName>
        <fullName evidence="2">Poly-gamma-glutamate biosynthesis protein PgsC</fullName>
    </submittedName>
</protein>
<dbReference type="GO" id="GO:0016020">
    <property type="term" value="C:membrane"/>
    <property type="evidence" value="ECO:0007669"/>
    <property type="project" value="InterPro"/>
</dbReference>
<accession>A0A7C6A8I5</accession>
<feature type="transmembrane region" description="Helical" evidence="1">
    <location>
        <begin position="129"/>
        <end position="148"/>
    </location>
</feature>
<organism evidence="2">
    <name type="scientific">candidate division WOR-3 bacterium</name>
    <dbReference type="NCBI Taxonomy" id="2052148"/>
    <lineage>
        <taxon>Bacteria</taxon>
        <taxon>Bacteria division WOR-3</taxon>
    </lineage>
</organism>
<feature type="transmembrane region" description="Helical" evidence="1">
    <location>
        <begin position="101"/>
        <end position="117"/>
    </location>
</feature>
<dbReference type="EMBL" id="DTLI01000017">
    <property type="protein sequence ID" value="HHS51366.1"/>
    <property type="molecule type" value="Genomic_DNA"/>
</dbReference>
<keyword evidence="1" id="KW-0812">Transmembrane</keyword>
<feature type="transmembrane region" description="Helical" evidence="1">
    <location>
        <begin position="71"/>
        <end position="89"/>
    </location>
</feature>
<evidence type="ECO:0000313" key="2">
    <source>
        <dbReference type="EMBL" id="HHS51366.1"/>
    </source>
</evidence>